<evidence type="ECO:0000313" key="3">
    <source>
        <dbReference type="Proteomes" id="UP000499080"/>
    </source>
</evidence>
<keyword evidence="3" id="KW-1185">Reference proteome</keyword>
<gene>
    <name evidence="2" type="ORF">AVEN_136939_1</name>
</gene>
<sequence>MIRETRFVNSLSWKGFLSSVNKDLISLSVYVEYLGLLLVSVTSFLGKEVYQREMDFGDCLLILGVYRLYFEESEVDVLTTENYQPSCICFTQLVSGN</sequence>
<reference evidence="2 3" key="1">
    <citation type="journal article" date="2019" name="Sci. Rep.">
        <title>Orb-weaving spider Araneus ventricosus genome elucidates the spidroin gene catalogue.</title>
        <authorList>
            <person name="Kono N."/>
            <person name="Nakamura H."/>
            <person name="Ohtoshi R."/>
            <person name="Moran D.A.P."/>
            <person name="Shinohara A."/>
            <person name="Yoshida Y."/>
            <person name="Fujiwara M."/>
            <person name="Mori M."/>
            <person name="Tomita M."/>
            <person name="Arakawa K."/>
        </authorList>
    </citation>
    <scope>NUCLEOTIDE SEQUENCE [LARGE SCALE GENOMIC DNA]</scope>
</reference>
<organism evidence="2 3">
    <name type="scientific">Araneus ventricosus</name>
    <name type="common">Orbweaver spider</name>
    <name type="synonym">Epeira ventricosa</name>
    <dbReference type="NCBI Taxonomy" id="182803"/>
    <lineage>
        <taxon>Eukaryota</taxon>
        <taxon>Metazoa</taxon>
        <taxon>Ecdysozoa</taxon>
        <taxon>Arthropoda</taxon>
        <taxon>Chelicerata</taxon>
        <taxon>Arachnida</taxon>
        <taxon>Araneae</taxon>
        <taxon>Araneomorphae</taxon>
        <taxon>Entelegynae</taxon>
        <taxon>Araneoidea</taxon>
        <taxon>Araneidae</taxon>
        <taxon>Araneus</taxon>
    </lineage>
</organism>
<dbReference type="EMBL" id="BGPR01000079">
    <property type="protein sequence ID" value="GBL91446.1"/>
    <property type="molecule type" value="Genomic_DNA"/>
</dbReference>
<keyword evidence="1" id="KW-0472">Membrane</keyword>
<keyword evidence="1" id="KW-0812">Transmembrane</keyword>
<comment type="caution">
    <text evidence="2">The sequence shown here is derived from an EMBL/GenBank/DDBJ whole genome shotgun (WGS) entry which is preliminary data.</text>
</comment>
<dbReference type="Proteomes" id="UP000499080">
    <property type="component" value="Unassembled WGS sequence"/>
</dbReference>
<keyword evidence="1" id="KW-1133">Transmembrane helix</keyword>
<protein>
    <submittedName>
        <fullName evidence="2">Uncharacterized protein</fullName>
    </submittedName>
</protein>
<feature type="transmembrane region" description="Helical" evidence="1">
    <location>
        <begin position="24"/>
        <end position="45"/>
    </location>
</feature>
<accession>A0A4Y2BJM6</accession>
<proteinExistence type="predicted"/>
<dbReference type="AlphaFoldDB" id="A0A4Y2BJM6"/>
<evidence type="ECO:0000256" key="1">
    <source>
        <dbReference type="SAM" id="Phobius"/>
    </source>
</evidence>
<name>A0A4Y2BJM6_ARAVE</name>
<evidence type="ECO:0000313" key="2">
    <source>
        <dbReference type="EMBL" id="GBL91446.1"/>
    </source>
</evidence>